<sequence>MRAIGRVMVMGAAVVFGGAAVARAQAEAEHTTTCAIQDACLKL</sequence>
<evidence type="ECO:0000313" key="1">
    <source>
        <dbReference type="EMBL" id="MBP2354634.1"/>
    </source>
</evidence>
<keyword evidence="2" id="KW-1185">Reference proteome</keyword>
<name>A0ABS4USL4_9ACTN</name>
<proteinExistence type="predicted"/>
<accession>A0ABS4USL4</accession>
<dbReference type="Proteomes" id="UP000755585">
    <property type="component" value="Unassembled WGS sequence"/>
</dbReference>
<organism evidence="1 2">
    <name type="scientific">Kribbella aluminosa</name>
    <dbReference type="NCBI Taxonomy" id="416017"/>
    <lineage>
        <taxon>Bacteria</taxon>
        <taxon>Bacillati</taxon>
        <taxon>Actinomycetota</taxon>
        <taxon>Actinomycetes</taxon>
        <taxon>Propionibacteriales</taxon>
        <taxon>Kribbellaceae</taxon>
        <taxon>Kribbella</taxon>
    </lineage>
</organism>
<dbReference type="EMBL" id="JAGINT010000002">
    <property type="protein sequence ID" value="MBP2354634.1"/>
    <property type="molecule type" value="Genomic_DNA"/>
</dbReference>
<reference evidence="1 2" key="1">
    <citation type="submission" date="2021-03" db="EMBL/GenBank/DDBJ databases">
        <title>Sequencing the genomes of 1000 actinobacteria strains.</title>
        <authorList>
            <person name="Klenk H.-P."/>
        </authorList>
    </citation>
    <scope>NUCLEOTIDE SEQUENCE [LARGE SCALE GENOMIC DNA]</scope>
    <source>
        <strain evidence="1 2">DSM 18824</strain>
    </source>
</reference>
<evidence type="ECO:0000313" key="2">
    <source>
        <dbReference type="Proteomes" id="UP000755585"/>
    </source>
</evidence>
<protein>
    <submittedName>
        <fullName evidence="1">Uncharacterized protein</fullName>
    </submittedName>
</protein>
<comment type="caution">
    <text evidence="1">The sequence shown here is derived from an EMBL/GenBank/DDBJ whole genome shotgun (WGS) entry which is preliminary data.</text>
</comment>
<gene>
    <name evidence="1" type="ORF">JOF29_005744</name>
</gene>